<evidence type="ECO:0000313" key="4">
    <source>
        <dbReference type="Proteomes" id="UP000658656"/>
    </source>
</evidence>
<reference evidence="3" key="2">
    <citation type="submission" date="2020-09" db="EMBL/GenBank/DDBJ databases">
        <authorList>
            <person name="Sun Q."/>
            <person name="Zhou Y."/>
        </authorList>
    </citation>
    <scope>NUCLEOTIDE SEQUENCE</scope>
    <source>
        <strain evidence="3">CGMCC 4.7679</strain>
    </source>
</reference>
<dbReference type="InterPro" id="IPR020845">
    <property type="entry name" value="AMP-binding_CS"/>
</dbReference>
<reference evidence="3" key="1">
    <citation type="journal article" date="2014" name="Int. J. Syst. Evol. Microbiol.">
        <title>Complete genome sequence of Corynebacterium casei LMG S-19264T (=DSM 44701T), isolated from a smear-ripened cheese.</title>
        <authorList>
            <consortium name="US DOE Joint Genome Institute (JGI-PGF)"/>
            <person name="Walter F."/>
            <person name="Albersmeier A."/>
            <person name="Kalinowski J."/>
            <person name="Ruckert C."/>
        </authorList>
    </citation>
    <scope>NUCLEOTIDE SEQUENCE</scope>
    <source>
        <strain evidence="3">CGMCC 4.7679</strain>
    </source>
</reference>
<dbReference type="OrthoDB" id="56621at2"/>
<dbReference type="Gene3D" id="3.30.300.30">
    <property type="match status" value="1"/>
</dbReference>
<dbReference type="PANTHER" id="PTHR43767">
    <property type="entry name" value="LONG-CHAIN-FATTY-ACID--COA LIGASE"/>
    <property type="match status" value="1"/>
</dbReference>
<dbReference type="GO" id="GO:0016878">
    <property type="term" value="F:acid-thiol ligase activity"/>
    <property type="evidence" value="ECO:0007669"/>
    <property type="project" value="UniProtKB-ARBA"/>
</dbReference>
<dbReference type="InterPro" id="IPR000873">
    <property type="entry name" value="AMP-dep_synth/lig_dom"/>
</dbReference>
<organism evidence="3 4">
    <name type="scientific">Amycolatopsis bartoniae</name>
    <dbReference type="NCBI Taxonomy" id="941986"/>
    <lineage>
        <taxon>Bacteria</taxon>
        <taxon>Bacillati</taxon>
        <taxon>Actinomycetota</taxon>
        <taxon>Actinomycetes</taxon>
        <taxon>Pseudonocardiales</taxon>
        <taxon>Pseudonocardiaceae</taxon>
        <taxon>Amycolatopsis</taxon>
    </lineage>
</organism>
<accession>A0A8H9IVC2</accession>
<gene>
    <name evidence="3" type="ORF">GCM10017566_27640</name>
</gene>
<evidence type="ECO:0000259" key="1">
    <source>
        <dbReference type="Pfam" id="PF00501"/>
    </source>
</evidence>
<dbReference type="RefSeq" id="WP_145936516.1">
    <property type="nucleotide sequence ID" value="NZ_BNAV01000003.1"/>
</dbReference>
<dbReference type="Pfam" id="PF00501">
    <property type="entry name" value="AMP-binding"/>
    <property type="match status" value="1"/>
</dbReference>
<feature type="domain" description="AMP-binding enzyme C-terminal" evidence="2">
    <location>
        <begin position="583"/>
        <end position="656"/>
    </location>
</feature>
<evidence type="ECO:0000313" key="3">
    <source>
        <dbReference type="EMBL" id="GHF52731.1"/>
    </source>
</evidence>
<dbReference type="PROSITE" id="PS00455">
    <property type="entry name" value="AMP_BINDING"/>
    <property type="match status" value="1"/>
</dbReference>
<dbReference type="Pfam" id="PF13193">
    <property type="entry name" value="AMP-binding_C"/>
    <property type="match status" value="1"/>
</dbReference>
<dbReference type="Gene3D" id="3.30.530.20">
    <property type="match status" value="1"/>
</dbReference>
<name>A0A8H9IVC2_9PSEU</name>
<dbReference type="InterPro" id="IPR025110">
    <property type="entry name" value="AMP-bd_C"/>
</dbReference>
<feature type="domain" description="AMP-dependent synthetase/ligase" evidence="1">
    <location>
        <begin position="188"/>
        <end position="533"/>
    </location>
</feature>
<comment type="caution">
    <text evidence="3">The sequence shown here is derived from an EMBL/GenBank/DDBJ whole genome shotgun (WGS) entry which is preliminary data.</text>
</comment>
<protein>
    <submittedName>
        <fullName evidence="3">Fatty-acyl-CoA synthase</fullName>
    </submittedName>
</protein>
<dbReference type="InterPro" id="IPR023393">
    <property type="entry name" value="START-like_dom_sf"/>
</dbReference>
<dbReference type="Pfam" id="PF10604">
    <property type="entry name" value="Polyketide_cyc2"/>
    <property type="match status" value="1"/>
</dbReference>
<dbReference type="InterPro" id="IPR042099">
    <property type="entry name" value="ANL_N_sf"/>
</dbReference>
<dbReference type="Gene3D" id="3.40.50.12780">
    <property type="entry name" value="N-terminal domain of ligase-like"/>
    <property type="match status" value="1"/>
</dbReference>
<dbReference type="SUPFAM" id="SSF56801">
    <property type="entry name" value="Acetyl-CoA synthetase-like"/>
    <property type="match status" value="1"/>
</dbReference>
<dbReference type="InterPro" id="IPR019587">
    <property type="entry name" value="Polyketide_cyclase/dehydratase"/>
</dbReference>
<sequence>MPDCVSVDIDIDSPRSEVWQVISTPELYPRYFRGVGTCERTGTVGGRGARYRIRLSLCGAPAEHELRVLISRRDEQLVLDSEGDTAGSVSLQLTDAGPGRTQVRCIFFRPPGNPNDLREWVRDGLARVGRHLAGVPDQLPAERAPTALQIANTLVSAGIITAGRPDRLLRQLRAVSKWGATLAGGYTAAAASAPKELAVIDDEGPRWTFAELSHRADRLAGVLRTMGAGPDGKVAVLARNSGELVLTLLACGKLGADAVLFNTGLAEPQVLEGVERHGVRIVVADPEFTPLLTGLPSATAWLDTDRLGPLVDRAPDVRIDPPEVPGRLVVLTSGTTGEPKGARRPTPKGLSAAVALLSRIPLHARDRMLIAAPLFHTWGLSALQVGTPLRTTLVLQRRFDAEECLRAVARHRVNTMFVVPLMLQRMLALPADVREKYDTSSLRVVVSSGSALPGALVENFTEAFGDVLYNFYGSTEVSAAAVATPEDLRCAPTTAGYPPLGSRLAVLGPSGEPLPPGEVGWIHVGNDLLFDGYTDGSSRAVRHNLMDTGDRGYLDADGRLFVSGRADDMIISGGENVFPRPTEEALATLPGVLETAVLGVPDAEFGQRLVAYVVADPRAGLTEDSVREYLRHRVARFALPRDVVFAAALPRTQTGKVLKRLLLEEGWLTGERRAHA</sequence>
<keyword evidence="4" id="KW-1185">Reference proteome</keyword>
<dbReference type="SUPFAM" id="SSF55961">
    <property type="entry name" value="Bet v1-like"/>
    <property type="match status" value="1"/>
</dbReference>
<dbReference type="Proteomes" id="UP000658656">
    <property type="component" value="Unassembled WGS sequence"/>
</dbReference>
<evidence type="ECO:0000259" key="2">
    <source>
        <dbReference type="Pfam" id="PF13193"/>
    </source>
</evidence>
<dbReference type="AlphaFoldDB" id="A0A8H9IVC2"/>
<dbReference type="PANTHER" id="PTHR43767:SF1">
    <property type="entry name" value="NONRIBOSOMAL PEPTIDE SYNTHASE PES1 (EUROFUNG)-RELATED"/>
    <property type="match status" value="1"/>
</dbReference>
<dbReference type="EMBL" id="BNAV01000003">
    <property type="protein sequence ID" value="GHF52731.1"/>
    <property type="molecule type" value="Genomic_DNA"/>
</dbReference>
<dbReference type="InterPro" id="IPR050237">
    <property type="entry name" value="ATP-dep_AMP-bd_enzyme"/>
</dbReference>
<proteinExistence type="predicted"/>
<dbReference type="InterPro" id="IPR045851">
    <property type="entry name" value="AMP-bd_C_sf"/>
</dbReference>